<comment type="caution">
    <text evidence="2">The sequence shown here is derived from an EMBL/GenBank/DDBJ whole genome shotgun (WGS) entry which is preliminary data.</text>
</comment>
<dbReference type="PANTHER" id="PTHR33882">
    <property type="entry name" value="PATHOGENIC TYPE III EFFECTOR AVIRULENCE FACTOR AVR AVRRPT-CLEAVAGE: CLEAVAGE SITE PROTEIN"/>
    <property type="match status" value="1"/>
</dbReference>
<organism evidence="2 3">
    <name type="scientific">Medicago truncatula</name>
    <name type="common">Barrel medic</name>
    <name type="synonym">Medicago tribuloides</name>
    <dbReference type="NCBI Taxonomy" id="3880"/>
    <lineage>
        <taxon>Eukaryota</taxon>
        <taxon>Viridiplantae</taxon>
        <taxon>Streptophyta</taxon>
        <taxon>Embryophyta</taxon>
        <taxon>Tracheophyta</taxon>
        <taxon>Spermatophyta</taxon>
        <taxon>Magnoliopsida</taxon>
        <taxon>eudicotyledons</taxon>
        <taxon>Gunneridae</taxon>
        <taxon>Pentapetalae</taxon>
        <taxon>rosids</taxon>
        <taxon>fabids</taxon>
        <taxon>Fabales</taxon>
        <taxon>Fabaceae</taxon>
        <taxon>Papilionoideae</taxon>
        <taxon>50 kb inversion clade</taxon>
        <taxon>NPAAA clade</taxon>
        <taxon>Hologalegina</taxon>
        <taxon>IRL clade</taxon>
        <taxon>Trifolieae</taxon>
        <taxon>Medicago</taxon>
    </lineage>
</organism>
<dbReference type="PANTHER" id="PTHR33882:SF2">
    <property type="entry name" value="EXPRESSED PROTEIN"/>
    <property type="match status" value="1"/>
</dbReference>
<evidence type="ECO:0000259" key="1">
    <source>
        <dbReference type="Pfam" id="PF05627"/>
    </source>
</evidence>
<gene>
    <name evidence="2" type="ORF">MtrunA17_Chr2g0297121</name>
</gene>
<evidence type="ECO:0000313" key="3">
    <source>
        <dbReference type="Proteomes" id="UP000265566"/>
    </source>
</evidence>
<accession>A0A396JA24</accession>
<feature type="domain" description="RIN4 pathogenic type III effector avirulence factor Avr cleavage site" evidence="1">
    <location>
        <begin position="7"/>
        <end position="37"/>
    </location>
</feature>
<reference evidence="3" key="1">
    <citation type="journal article" date="2018" name="Nat. Plants">
        <title>Whole-genome landscape of Medicago truncatula symbiotic genes.</title>
        <authorList>
            <person name="Pecrix Y."/>
            <person name="Staton S.E."/>
            <person name="Sallet E."/>
            <person name="Lelandais-Briere C."/>
            <person name="Moreau S."/>
            <person name="Carrere S."/>
            <person name="Blein T."/>
            <person name="Jardinaud M.F."/>
            <person name="Latrasse D."/>
            <person name="Zouine M."/>
            <person name="Zahm M."/>
            <person name="Kreplak J."/>
            <person name="Mayjonade B."/>
            <person name="Satge C."/>
            <person name="Perez M."/>
            <person name="Cauet S."/>
            <person name="Marande W."/>
            <person name="Chantry-Darmon C."/>
            <person name="Lopez-Roques C."/>
            <person name="Bouchez O."/>
            <person name="Berard A."/>
            <person name="Debelle F."/>
            <person name="Munos S."/>
            <person name="Bendahmane A."/>
            <person name="Berges H."/>
            <person name="Niebel A."/>
            <person name="Buitink J."/>
            <person name="Frugier F."/>
            <person name="Benhamed M."/>
            <person name="Crespi M."/>
            <person name="Gouzy J."/>
            <person name="Gamas P."/>
        </authorList>
    </citation>
    <scope>NUCLEOTIDE SEQUENCE [LARGE SCALE GENOMIC DNA]</scope>
    <source>
        <strain evidence="3">cv. Jemalong A17</strain>
    </source>
</reference>
<dbReference type="Proteomes" id="UP000265566">
    <property type="component" value="Chromosome 2"/>
</dbReference>
<protein>
    <recommendedName>
        <fullName evidence="1">RIN4 pathogenic type III effector avirulence factor Avr cleavage site domain-containing protein</fullName>
    </recommendedName>
</protein>
<dbReference type="EMBL" id="PSQE01000002">
    <property type="protein sequence ID" value="RHN73315.1"/>
    <property type="molecule type" value="Genomic_DNA"/>
</dbReference>
<name>A0A396JA24_MEDTR</name>
<dbReference type="InterPro" id="IPR008700">
    <property type="entry name" value="TypeIII_avirulence_cleave"/>
</dbReference>
<proteinExistence type="predicted"/>
<sequence>MQENSPCPPVPRFGEWDQKSPIRDYSMDFSKIQEARKLEKSLGNEEELKASFRHIQRQRSERDSSPTKEELHEVVQLLYQVLILSFLVSSKDH</sequence>
<dbReference type="AlphaFoldDB" id="A0A396JA24"/>
<dbReference type="Gramene" id="rna9114">
    <property type="protein sequence ID" value="RHN73315.1"/>
    <property type="gene ID" value="gene9114"/>
</dbReference>
<dbReference type="Pfam" id="PF05627">
    <property type="entry name" value="AvrRpt-cleavage"/>
    <property type="match status" value="1"/>
</dbReference>
<evidence type="ECO:0000313" key="2">
    <source>
        <dbReference type="EMBL" id="RHN73315.1"/>
    </source>
</evidence>